<keyword evidence="3" id="KW-0732">Signal</keyword>
<dbReference type="PANTHER" id="PTHR43649">
    <property type="entry name" value="ARABINOSE-BINDING PROTEIN-RELATED"/>
    <property type="match status" value="1"/>
</dbReference>
<reference evidence="5" key="1">
    <citation type="submission" date="2009-12" db="EMBL/GenBank/DDBJ databases">
        <title>Complete sequence of Treponema primitia strain ZAS-2.</title>
        <authorList>
            <person name="Tetu S.G."/>
            <person name="Matson E."/>
            <person name="Ren Q."/>
            <person name="Seshadri R."/>
            <person name="Elbourne L."/>
            <person name="Hassan K.A."/>
            <person name="Durkin A."/>
            <person name="Radune D."/>
            <person name="Mohamoud Y."/>
            <person name="Shay R."/>
            <person name="Jin S."/>
            <person name="Zhang X."/>
            <person name="Lucey K."/>
            <person name="Ballor N.R."/>
            <person name="Ottesen E."/>
            <person name="Rosenthal R."/>
            <person name="Allen A."/>
            <person name="Leadbetter J.R."/>
            <person name="Paulsen I.T."/>
        </authorList>
    </citation>
    <scope>NUCLEOTIDE SEQUENCE [LARGE SCALE GENOMIC DNA]</scope>
    <source>
        <strain evidence="5">ATCC BAA-887 / DSM 12427 / ZAS-2</strain>
    </source>
</reference>
<evidence type="ECO:0000256" key="1">
    <source>
        <dbReference type="ARBA" id="ARBA00004418"/>
    </source>
</evidence>
<feature type="signal peptide" evidence="3">
    <location>
        <begin position="1"/>
        <end position="20"/>
    </location>
</feature>
<keyword evidence="5" id="KW-1185">Reference proteome</keyword>
<comment type="similarity">
    <text evidence="2">Belongs to the bacterial solute-binding protein 1 family.</text>
</comment>
<evidence type="ECO:0000256" key="2">
    <source>
        <dbReference type="ARBA" id="ARBA00008520"/>
    </source>
</evidence>
<dbReference type="RefSeq" id="WP_015707703.1">
    <property type="nucleotide sequence ID" value="NC_015578.1"/>
</dbReference>
<gene>
    <name evidence="4" type="ordered locus">TREPR_2507</name>
</gene>
<dbReference type="SUPFAM" id="SSF53850">
    <property type="entry name" value="Periplasmic binding protein-like II"/>
    <property type="match status" value="1"/>
</dbReference>
<protein>
    <submittedName>
        <fullName evidence="4">Putative bacterial extracellular solute-binding protein</fullName>
    </submittedName>
</protein>
<sequence length="424" mass="46408">MKKWHFSAFCILAIAGLLVACNASKPASGERKVVTVWYGNTGDEALVYEEAIAAYNTSQTKYEARGLSVNDQQKIIVAIASNEPPDVIKGSNSAVIAFQANRLLENLQPYAERDKLDLGIYSNQALAANTIDGGLFALPVDGYVIQMFYNKDILAAAGYSEPPKTVEEMYEMAVKATKLDASGNIDVLGYPLFPLASARQELIYGFGGRWWAADNKTLTPQSAGAIESLTYNQRYRNLYGITKVQSFIGTANTNRYTEQDMFFAGKQLFRLDGAWLPTMMKNFNSTVNWGLTLVPGTKAHPELRGSSRYETDSASIPITATNKDGGWDFIKWLSGYEGAKIICAGTGVLPALKALYNDPAILAMPGFPEFIEALSQEKGIQYAQIGDLNKYISLLNEYLDYVYAGQMTPEAALAALADQAKSLQ</sequence>
<dbReference type="OrthoDB" id="383937at2"/>
<reference evidence="4 5" key="2">
    <citation type="journal article" date="2011" name="ISME J.">
        <title>RNA-seq reveals cooperative metabolic interactions between two termite-gut spirochete species in co-culture.</title>
        <authorList>
            <person name="Rosenthal A.Z."/>
            <person name="Matson E.G."/>
            <person name="Eldar A."/>
            <person name="Leadbetter J.R."/>
        </authorList>
    </citation>
    <scope>NUCLEOTIDE SEQUENCE [LARGE SCALE GENOMIC DNA]</scope>
    <source>
        <strain evidence="5">ATCC BAA-887 / DSM 12427 / ZAS-2</strain>
    </source>
</reference>
<dbReference type="HOGENOM" id="CLU_031285_10_0_12"/>
<dbReference type="Gene3D" id="3.40.190.10">
    <property type="entry name" value="Periplasmic binding protein-like II"/>
    <property type="match status" value="1"/>
</dbReference>
<name>F5YGZ8_TREPZ</name>
<proteinExistence type="inferred from homology"/>
<evidence type="ECO:0000313" key="4">
    <source>
        <dbReference type="EMBL" id="AEF85692.1"/>
    </source>
</evidence>
<comment type="subcellular location">
    <subcellularLocation>
        <location evidence="1">Periplasm</location>
    </subcellularLocation>
</comment>
<evidence type="ECO:0000256" key="3">
    <source>
        <dbReference type="SAM" id="SignalP"/>
    </source>
</evidence>
<dbReference type="InterPro" id="IPR050490">
    <property type="entry name" value="Bact_solute-bd_prot1"/>
</dbReference>
<dbReference type="PROSITE" id="PS51257">
    <property type="entry name" value="PROKAR_LIPOPROTEIN"/>
    <property type="match status" value="1"/>
</dbReference>
<dbReference type="EMBL" id="CP001843">
    <property type="protein sequence ID" value="AEF85692.1"/>
    <property type="molecule type" value="Genomic_DNA"/>
</dbReference>
<dbReference type="InterPro" id="IPR006059">
    <property type="entry name" value="SBP"/>
</dbReference>
<dbReference type="GO" id="GO:0042597">
    <property type="term" value="C:periplasmic space"/>
    <property type="evidence" value="ECO:0007669"/>
    <property type="project" value="UniProtKB-SubCell"/>
</dbReference>
<dbReference type="AlphaFoldDB" id="F5YGZ8"/>
<dbReference type="STRING" id="545694.TREPR_2507"/>
<dbReference type="Proteomes" id="UP000009223">
    <property type="component" value="Chromosome"/>
</dbReference>
<organism evidence="4 5">
    <name type="scientific">Treponema primitia (strain ATCC BAA-887 / DSM 12427 / ZAS-2)</name>
    <dbReference type="NCBI Taxonomy" id="545694"/>
    <lineage>
        <taxon>Bacteria</taxon>
        <taxon>Pseudomonadati</taxon>
        <taxon>Spirochaetota</taxon>
        <taxon>Spirochaetia</taxon>
        <taxon>Spirochaetales</taxon>
        <taxon>Treponemataceae</taxon>
        <taxon>Treponema</taxon>
    </lineage>
</organism>
<dbReference type="PANTHER" id="PTHR43649:SF12">
    <property type="entry name" value="DIACETYLCHITOBIOSE BINDING PROTEIN DASA"/>
    <property type="match status" value="1"/>
</dbReference>
<accession>F5YGZ8</accession>
<evidence type="ECO:0000313" key="5">
    <source>
        <dbReference type="Proteomes" id="UP000009223"/>
    </source>
</evidence>
<feature type="chain" id="PRO_5003331864" evidence="3">
    <location>
        <begin position="21"/>
        <end position="424"/>
    </location>
</feature>
<dbReference type="eggNOG" id="COG2182">
    <property type="taxonomic scope" value="Bacteria"/>
</dbReference>
<dbReference type="KEGG" id="tpi:TREPR_2507"/>
<dbReference type="Pfam" id="PF01547">
    <property type="entry name" value="SBP_bac_1"/>
    <property type="match status" value="1"/>
</dbReference>